<dbReference type="FunFam" id="1.10.510.10:FF:000095">
    <property type="entry name" value="protein STRUBBELIG-RECEPTOR FAMILY 8"/>
    <property type="match status" value="1"/>
</dbReference>
<dbReference type="PROSITE" id="PS51450">
    <property type="entry name" value="LRR"/>
    <property type="match status" value="1"/>
</dbReference>
<keyword evidence="2" id="KW-0433">Leucine-rich repeat</keyword>
<dbReference type="InterPro" id="IPR001611">
    <property type="entry name" value="Leu-rich_rpt"/>
</dbReference>
<feature type="region of interest" description="Disordered" evidence="9">
    <location>
        <begin position="234"/>
        <end position="267"/>
    </location>
</feature>
<dbReference type="CDD" id="cd14066">
    <property type="entry name" value="STKc_IRAK"/>
    <property type="match status" value="1"/>
</dbReference>
<feature type="chain" id="PRO_5004807190" description="Protein kinase domain-containing protein" evidence="11">
    <location>
        <begin position="27"/>
        <end position="661"/>
    </location>
</feature>
<dbReference type="InterPro" id="IPR001245">
    <property type="entry name" value="Ser-Thr/Tyr_kinase_cat_dom"/>
</dbReference>
<dbReference type="eggNOG" id="ENOG502QPUR">
    <property type="taxonomic scope" value="Eukaryota"/>
</dbReference>
<feature type="domain" description="Protein kinase" evidence="12">
    <location>
        <begin position="354"/>
        <end position="641"/>
    </location>
</feature>
<feature type="region of interest" description="Disordered" evidence="9">
    <location>
        <begin position="627"/>
        <end position="661"/>
    </location>
</feature>
<evidence type="ECO:0000256" key="2">
    <source>
        <dbReference type="ARBA" id="ARBA00022614"/>
    </source>
</evidence>
<evidence type="ECO:0000256" key="3">
    <source>
        <dbReference type="ARBA" id="ARBA00022692"/>
    </source>
</evidence>
<dbReference type="SUPFAM" id="SSF52058">
    <property type="entry name" value="L domain-like"/>
    <property type="match status" value="1"/>
</dbReference>
<dbReference type="FunFam" id="3.30.200.20:FF:000307">
    <property type="entry name" value="pollen receptor-like kinase 1"/>
    <property type="match status" value="1"/>
</dbReference>
<dbReference type="Proteomes" id="UP000017836">
    <property type="component" value="Unassembled WGS sequence"/>
</dbReference>
<dbReference type="GO" id="GO:0005524">
    <property type="term" value="F:ATP binding"/>
    <property type="evidence" value="ECO:0007669"/>
    <property type="project" value="UniProtKB-KW"/>
</dbReference>
<evidence type="ECO:0000256" key="6">
    <source>
        <dbReference type="ARBA" id="ARBA00022840"/>
    </source>
</evidence>
<comment type="subcellular location">
    <subcellularLocation>
        <location evidence="1">Membrane</location>
    </subcellularLocation>
</comment>
<dbReference type="InterPro" id="IPR046959">
    <property type="entry name" value="PRK1-6/SRF4-like"/>
</dbReference>
<keyword evidence="5" id="KW-0547">Nucleotide-binding</keyword>
<evidence type="ECO:0000256" key="4">
    <source>
        <dbReference type="ARBA" id="ARBA00022737"/>
    </source>
</evidence>
<feature type="compositionally biased region" description="Low complexity" evidence="9">
    <location>
        <begin position="234"/>
        <end position="244"/>
    </location>
</feature>
<keyword evidence="14" id="KW-1185">Reference proteome</keyword>
<evidence type="ECO:0000256" key="1">
    <source>
        <dbReference type="ARBA" id="ARBA00004370"/>
    </source>
</evidence>
<dbReference type="InterPro" id="IPR032675">
    <property type="entry name" value="LRR_dom_sf"/>
</dbReference>
<reference evidence="14" key="1">
    <citation type="journal article" date="2013" name="Science">
        <title>The Amborella genome and the evolution of flowering plants.</title>
        <authorList>
            <consortium name="Amborella Genome Project"/>
        </authorList>
    </citation>
    <scope>NUCLEOTIDE SEQUENCE [LARGE SCALE GENOMIC DNA]</scope>
</reference>
<dbReference type="STRING" id="13333.W1P8M7"/>
<evidence type="ECO:0000256" key="10">
    <source>
        <dbReference type="SAM" id="Phobius"/>
    </source>
</evidence>
<evidence type="ECO:0000313" key="14">
    <source>
        <dbReference type="Proteomes" id="UP000017836"/>
    </source>
</evidence>
<feature type="compositionally biased region" description="Basic and acidic residues" evidence="9">
    <location>
        <begin position="627"/>
        <end position="641"/>
    </location>
</feature>
<protein>
    <recommendedName>
        <fullName evidence="12">Protein kinase domain-containing protein</fullName>
    </recommendedName>
</protein>
<accession>W1P8M7</accession>
<name>W1P8M7_AMBTC</name>
<evidence type="ECO:0000256" key="11">
    <source>
        <dbReference type="SAM" id="SignalP"/>
    </source>
</evidence>
<keyword evidence="4" id="KW-0677">Repeat</keyword>
<keyword evidence="8 10" id="KW-0472">Membrane</keyword>
<evidence type="ECO:0000256" key="9">
    <source>
        <dbReference type="SAM" id="MobiDB-lite"/>
    </source>
</evidence>
<dbReference type="Gene3D" id="3.30.200.20">
    <property type="entry name" value="Phosphorylase Kinase, domain 1"/>
    <property type="match status" value="1"/>
</dbReference>
<evidence type="ECO:0000256" key="8">
    <source>
        <dbReference type="ARBA" id="ARBA00023136"/>
    </source>
</evidence>
<dbReference type="PANTHER" id="PTHR48007:SF9">
    <property type="entry name" value="PROTEIN KINASE DOMAIN-CONTAINING PROTEIN"/>
    <property type="match status" value="1"/>
</dbReference>
<evidence type="ECO:0000256" key="5">
    <source>
        <dbReference type="ARBA" id="ARBA00022741"/>
    </source>
</evidence>
<dbReference type="EMBL" id="KI394313">
    <property type="protein sequence ID" value="ERN04034.1"/>
    <property type="molecule type" value="Genomic_DNA"/>
</dbReference>
<dbReference type="Gene3D" id="3.80.10.10">
    <property type="entry name" value="Ribonuclease Inhibitor"/>
    <property type="match status" value="2"/>
</dbReference>
<feature type="region of interest" description="Disordered" evidence="9">
    <location>
        <begin position="511"/>
        <end position="534"/>
    </location>
</feature>
<dbReference type="Pfam" id="PF07714">
    <property type="entry name" value="PK_Tyr_Ser-Thr"/>
    <property type="match status" value="1"/>
</dbReference>
<evidence type="ECO:0000259" key="12">
    <source>
        <dbReference type="PROSITE" id="PS50011"/>
    </source>
</evidence>
<dbReference type="InterPro" id="IPR013210">
    <property type="entry name" value="LRR_N_plant-typ"/>
</dbReference>
<keyword evidence="11" id="KW-0732">Signal</keyword>
<keyword evidence="6" id="KW-0067">ATP-binding</keyword>
<dbReference type="Gramene" id="ERN04034">
    <property type="protein sequence ID" value="ERN04034"/>
    <property type="gene ID" value="AMTR_s00079p00181350"/>
</dbReference>
<dbReference type="GO" id="GO:0004674">
    <property type="term" value="F:protein serine/threonine kinase activity"/>
    <property type="evidence" value="ECO:0000318"/>
    <property type="project" value="GO_Central"/>
</dbReference>
<feature type="transmembrane region" description="Helical" evidence="10">
    <location>
        <begin position="276"/>
        <end position="300"/>
    </location>
</feature>
<keyword evidence="7 10" id="KW-1133">Transmembrane helix</keyword>
<dbReference type="SUPFAM" id="SSF56112">
    <property type="entry name" value="Protein kinase-like (PK-like)"/>
    <property type="match status" value="1"/>
</dbReference>
<proteinExistence type="predicted"/>
<evidence type="ECO:0000256" key="7">
    <source>
        <dbReference type="ARBA" id="ARBA00022989"/>
    </source>
</evidence>
<dbReference type="HOGENOM" id="CLU_000288_92_6_1"/>
<feature type="signal peptide" evidence="11">
    <location>
        <begin position="1"/>
        <end position="26"/>
    </location>
</feature>
<organism evidence="13 14">
    <name type="scientific">Amborella trichopoda</name>
    <dbReference type="NCBI Taxonomy" id="13333"/>
    <lineage>
        <taxon>Eukaryota</taxon>
        <taxon>Viridiplantae</taxon>
        <taxon>Streptophyta</taxon>
        <taxon>Embryophyta</taxon>
        <taxon>Tracheophyta</taxon>
        <taxon>Spermatophyta</taxon>
        <taxon>Magnoliopsida</taxon>
        <taxon>Amborellales</taxon>
        <taxon>Amborellaceae</taxon>
        <taxon>Amborella</taxon>
    </lineage>
</organism>
<dbReference type="OrthoDB" id="4062651at2759"/>
<dbReference type="Gene3D" id="1.10.510.10">
    <property type="entry name" value="Transferase(Phosphotransferase) domain 1"/>
    <property type="match status" value="1"/>
</dbReference>
<gene>
    <name evidence="13" type="ORF">AMTR_s00079p00181350</name>
</gene>
<dbReference type="GO" id="GO:0005886">
    <property type="term" value="C:plasma membrane"/>
    <property type="evidence" value="ECO:0000318"/>
    <property type="project" value="GO_Central"/>
</dbReference>
<dbReference type="Pfam" id="PF00560">
    <property type="entry name" value="LRR_1"/>
    <property type="match status" value="3"/>
</dbReference>
<dbReference type="InterPro" id="IPR011009">
    <property type="entry name" value="Kinase-like_dom_sf"/>
</dbReference>
<dbReference type="PANTHER" id="PTHR48007">
    <property type="entry name" value="LEUCINE-RICH REPEAT RECEPTOR-LIKE PROTEIN KINASE PXC1"/>
    <property type="match status" value="1"/>
</dbReference>
<sequence>MAKKPPFPRNTLAFFFSLLLLHSIAATSDVEYQSLMAFKSYADPSNSLTSWTNRTSICTWFGISCLQNRVTKLVLESQSLKGRLLNITDLTNLRVLSLSHNQLYGHIPDLSSLSSLRLLFLSHNNLSGQIPAPLPTLFRLDLSYNSLGGQIPASLGSMTQLLTLRLESNHLTGSVSEFLNLTVLKDFNVSYNQLSGNVPENLAVFPITSFSGNPSLCGNPLARCPIRVAGSVPPASAASSSLPATIVSSTPGSEPDASARTAPPTRHGAGRLTKTAVIAIVAGDLAVVLILTGIFFCLFWRKIAGKPLFKRGGVIEGEKIVYSSSPYGFQGGFDRGKVVFLEGENRFEIDDLLKASAEMLGKGGFGTAYKAVLEDGQVVTVKRLKEAQVSGRREFEAHMDVLGRLRHPNLVSLRAYYFARDEKLLVYDYMPNGSLFSLLHGNRGPGRTPLDWTTRMRIAAGAARGLAFLHHHRPRLAHGNVRSTNILLDATLTPRLSDFCLFPFCPPIPPPQNPQNAHSSQSGRGYKAPELTDRRKASQKADVYAFGVLLLEILTGKWPEEDGGTHLVRWVQSVVREEWTAEVFDLELMRYKGVEEEMVGLLQVALACAAHMPEQRPRMSHVLRSIEEIRGERQSPSHDSYDDSVMSDSPSVSEDAGATSQ</sequence>
<dbReference type="InterPro" id="IPR000719">
    <property type="entry name" value="Prot_kinase_dom"/>
</dbReference>
<dbReference type="PROSITE" id="PS50011">
    <property type="entry name" value="PROTEIN_KINASE_DOM"/>
    <property type="match status" value="1"/>
</dbReference>
<keyword evidence="3 10" id="KW-0812">Transmembrane</keyword>
<dbReference type="AlphaFoldDB" id="W1P8M7"/>
<evidence type="ECO:0000313" key="13">
    <source>
        <dbReference type="EMBL" id="ERN04034.1"/>
    </source>
</evidence>
<dbReference type="OMA" id="IQPHASD"/>
<feature type="compositionally biased region" description="Low complexity" evidence="9">
    <location>
        <begin position="643"/>
        <end position="655"/>
    </location>
</feature>
<dbReference type="Pfam" id="PF08263">
    <property type="entry name" value="LRRNT_2"/>
    <property type="match status" value="1"/>
</dbReference>